<evidence type="ECO:0000313" key="3">
    <source>
        <dbReference type="Proteomes" id="UP000184020"/>
    </source>
</evidence>
<dbReference type="STRING" id="229205.SAMN05444372_10858"/>
<dbReference type="EMBL" id="FQWF01000008">
    <property type="protein sequence ID" value="SHG64074.1"/>
    <property type="molecule type" value="Genomic_DNA"/>
</dbReference>
<accession>A0A1M5LG20</accession>
<keyword evidence="3" id="KW-1185">Reference proteome</keyword>
<keyword evidence="1" id="KW-0472">Membrane</keyword>
<protein>
    <submittedName>
        <fullName evidence="2">Uncharacterized protein</fullName>
    </submittedName>
</protein>
<gene>
    <name evidence="2" type="ORF">SAMN05444372_10858</name>
</gene>
<keyword evidence="1" id="KW-0812">Transmembrane</keyword>
<keyword evidence="1" id="KW-1133">Transmembrane helix</keyword>
<name>A0A1M5LG20_9FLAO</name>
<proteinExistence type="predicted"/>
<reference evidence="3" key="1">
    <citation type="submission" date="2016-11" db="EMBL/GenBank/DDBJ databases">
        <authorList>
            <person name="Varghese N."/>
            <person name="Submissions S."/>
        </authorList>
    </citation>
    <scope>NUCLEOTIDE SEQUENCE [LARGE SCALE GENOMIC DNA]</scope>
    <source>
        <strain evidence="3">DSM 17659</strain>
    </source>
</reference>
<organism evidence="2 3">
    <name type="scientific">Flavobacterium micromati</name>
    <dbReference type="NCBI Taxonomy" id="229205"/>
    <lineage>
        <taxon>Bacteria</taxon>
        <taxon>Pseudomonadati</taxon>
        <taxon>Bacteroidota</taxon>
        <taxon>Flavobacteriia</taxon>
        <taxon>Flavobacteriales</taxon>
        <taxon>Flavobacteriaceae</taxon>
        <taxon>Flavobacterium</taxon>
    </lineage>
</organism>
<dbReference type="RefSeq" id="WP_073019652.1">
    <property type="nucleotide sequence ID" value="NZ_FQWF01000008.1"/>
</dbReference>
<dbReference type="Proteomes" id="UP000184020">
    <property type="component" value="Unassembled WGS sequence"/>
</dbReference>
<dbReference type="OrthoDB" id="1369883at2"/>
<dbReference type="AlphaFoldDB" id="A0A1M5LG20"/>
<feature type="transmembrane region" description="Helical" evidence="1">
    <location>
        <begin position="6"/>
        <end position="23"/>
    </location>
</feature>
<evidence type="ECO:0000256" key="1">
    <source>
        <dbReference type="SAM" id="Phobius"/>
    </source>
</evidence>
<evidence type="ECO:0000313" key="2">
    <source>
        <dbReference type="EMBL" id="SHG64074.1"/>
    </source>
</evidence>
<sequence>MKKPFFVVMLILGLIVFIYLVFINESYQSKLKEIRFEDNLSLEVKNAYNERGIYILNDKYYLNSATFIIGKGTIKIKDDAIWRPEGSKHMPRISDISAPFKIYKNKNTDTIFIEKDESKISLLLSN</sequence>